<evidence type="ECO:0000313" key="2">
    <source>
        <dbReference type="Proteomes" id="UP001595953"/>
    </source>
</evidence>
<accession>A0ABV9N9E3</accession>
<organism evidence="1 2">
    <name type="scientific">Geojedonia litorea</name>
    <dbReference type="NCBI Taxonomy" id="1268269"/>
    <lineage>
        <taxon>Bacteria</taxon>
        <taxon>Pseudomonadati</taxon>
        <taxon>Bacteroidota</taxon>
        <taxon>Flavobacteriia</taxon>
        <taxon>Flavobacteriales</taxon>
        <taxon>Flavobacteriaceae</taxon>
        <taxon>Geojedonia</taxon>
    </lineage>
</organism>
<comment type="caution">
    <text evidence="1">The sequence shown here is derived from an EMBL/GenBank/DDBJ whole genome shotgun (WGS) entry which is preliminary data.</text>
</comment>
<reference evidence="2" key="1">
    <citation type="journal article" date="2019" name="Int. J. Syst. Evol. Microbiol.">
        <title>The Global Catalogue of Microorganisms (GCM) 10K type strain sequencing project: providing services to taxonomists for standard genome sequencing and annotation.</title>
        <authorList>
            <consortium name="The Broad Institute Genomics Platform"/>
            <consortium name="The Broad Institute Genome Sequencing Center for Infectious Disease"/>
            <person name="Wu L."/>
            <person name="Ma J."/>
        </authorList>
    </citation>
    <scope>NUCLEOTIDE SEQUENCE [LARGE SCALE GENOMIC DNA]</scope>
    <source>
        <strain evidence="2">CCUG 63682</strain>
    </source>
</reference>
<sequence>MIDIIKNQYSEIQIYDNYMIVTMNEGITVLPKHNQILINIVNRYFKKKSFVYITHRLNSYSVDPAIYFETSKIPNLLGFAIVSKNYKAKLNAEIEKLFFNKPFEIFNSMELAILWAKTITGTNQ</sequence>
<dbReference type="Proteomes" id="UP001595953">
    <property type="component" value="Unassembled WGS sequence"/>
</dbReference>
<keyword evidence="2" id="KW-1185">Reference proteome</keyword>
<protein>
    <recommendedName>
        <fullName evidence="3">STAS/SEC14 domain-containing protein</fullName>
    </recommendedName>
</protein>
<gene>
    <name evidence="1" type="ORF">ACFO5O_14940</name>
</gene>
<proteinExistence type="predicted"/>
<dbReference type="EMBL" id="JBHSGP010000024">
    <property type="protein sequence ID" value="MFC4723623.1"/>
    <property type="molecule type" value="Genomic_DNA"/>
</dbReference>
<dbReference type="RefSeq" id="WP_387965234.1">
    <property type="nucleotide sequence ID" value="NZ_JBHSGP010000024.1"/>
</dbReference>
<name>A0ABV9N9E3_9FLAO</name>
<evidence type="ECO:0008006" key="3">
    <source>
        <dbReference type="Google" id="ProtNLM"/>
    </source>
</evidence>
<evidence type="ECO:0000313" key="1">
    <source>
        <dbReference type="EMBL" id="MFC4723623.1"/>
    </source>
</evidence>